<dbReference type="AlphaFoldDB" id="A0A1X1TP22"/>
<evidence type="ECO:0000313" key="1">
    <source>
        <dbReference type="EMBL" id="ORV46320.1"/>
    </source>
</evidence>
<sequence>MTKVIDTNVPLVSKLPADHPAELVDACEVMLEDIIEGKFPVVTDLAGEIVEEYFHKLSRSGQPSLGDAFARYVFENRYHWDDSMRPDIDPGEPDTNTYGVLGGDHDEIDPSDRKFVAAAKVAGAPVVQASDTKWLDWGAVLGRHGVRVEYVHEPSIRAAYRVKFGRDAP</sequence>
<dbReference type="Proteomes" id="UP000193465">
    <property type="component" value="Unassembled WGS sequence"/>
</dbReference>
<proteinExistence type="predicted"/>
<reference evidence="1 2" key="1">
    <citation type="submission" date="2016-01" db="EMBL/GenBank/DDBJ databases">
        <title>The new phylogeny of the genus Mycobacterium.</title>
        <authorList>
            <person name="Tarcisio F."/>
            <person name="Conor M."/>
            <person name="Antonella G."/>
            <person name="Elisabetta G."/>
            <person name="Giulia F.S."/>
            <person name="Sara T."/>
            <person name="Anna F."/>
            <person name="Clotilde B."/>
            <person name="Roberto B."/>
            <person name="Veronica D.S."/>
            <person name="Fabio R."/>
            <person name="Monica P."/>
            <person name="Olivier J."/>
            <person name="Enrico T."/>
            <person name="Nicola S."/>
        </authorList>
    </citation>
    <scope>NUCLEOTIDE SEQUENCE [LARGE SCALE GENOMIC DNA]</scope>
    <source>
        <strain evidence="1 2">ATCC 27353</strain>
    </source>
</reference>
<dbReference type="EMBL" id="LQOT01000039">
    <property type="protein sequence ID" value="ORV46320.1"/>
    <property type="molecule type" value="Genomic_DNA"/>
</dbReference>
<dbReference type="STRING" id="188915.AWC02_11320"/>
<gene>
    <name evidence="1" type="ORF">AWC02_11320</name>
</gene>
<keyword evidence="2" id="KW-1185">Reference proteome</keyword>
<organism evidence="1 2">
    <name type="scientific">Mycolicibacter engbaekii</name>
    <dbReference type="NCBI Taxonomy" id="188915"/>
    <lineage>
        <taxon>Bacteria</taxon>
        <taxon>Bacillati</taxon>
        <taxon>Actinomycetota</taxon>
        <taxon>Actinomycetes</taxon>
        <taxon>Mycobacteriales</taxon>
        <taxon>Mycobacteriaceae</taxon>
        <taxon>Mycolicibacter</taxon>
    </lineage>
</organism>
<accession>A0A1X1TP22</accession>
<comment type="caution">
    <text evidence="1">The sequence shown here is derived from an EMBL/GenBank/DDBJ whole genome shotgun (WGS) entry which is preliminary data.</text>
</comment>
<evidence type="ECO:0008006" key="3">
    <source>
        <dbReference type="Google" id="ProtNLM"/>
    </source>
</evidence>
<protein>
    <recommendedName>
        <fullName evidence="3">PIN domain-containing protein</fullName>
    </recommendedName>
</protein>
<name>A0A1X1TP22_9MYCO</name>
<evidence type="ECO:0000313" key="2">
    <source>
        <dbReference type="Proteomes" id="UP000193465"/>
    </source>
</evidence>
<dbReference type="RefSeq" id="WP_085128852.1">
    <property type="nucleotide sequence ID" value="NZ_LQOT01000039.1"/>
</dbReference>